<accession>A0A0B0P3X6</accession>
<evidence type="ECO:0000313" key="1">
    <source>
        <dbReference type="EMBL" id="KHG18081.1"/>
    </source>
</evidence>
<reference evidence="2" key="1">
    <citation type="submission" date="2014-09" db="EMBL/GenBank/DDBJ databases">
        <authorList>
            <person name="Mudge J."/>
            <person name="Ramaraj T."/>
            <person name="Lindquist I.E."/>
            <person name="Bharti A.K."/>
            <person name="Sundararajan A."/>
            <person name="Cameron C.T."/>
            <person name="Woodward J.E."/>
            <person name="May G.D."/>
            <person name="Brubaker C."/>
            <person name="Broadhvest J."/>
            <person name="Wilkins T.A."/>
        </authorList>
    </citation>
    <scope>NUCLEOTIDE SEQUENCE</scope>
    <source>
        <strain evidence="2">cv. AKA8401</strain>
    </source>
</reference>
<name>A0A0B0P3X6_GOSAR</name>
<protein>
    <submittedName>
        <fullName evidence="1">Uncharacterized protein</fullName>
    </submittedName>
</protein>
<keyword evidence="2" id="KW-1185">Reference proteome</keyword>
<gene>
    <name evidence="1" type="ORF">F383_20705</name>
</gene>
<dbReference type="EMBL" id="KN409781">
    <property type="protein sequence ID" value="KHG18081.1"/>
    <property type="molecule type" value="Genomic_DNA"/>
</dbReference>
<organism evidence="1 2">
    <name type="scientific">Gossypium arboreum</name>
    <name type="common">Tree cotton</name>
    <name type="synonym">Gossypium nanking</name>
    <dbReference type="NCBI Taxonomy" id="29729"/>
    <lineage>
        <taxon>Eukaryota</taxon>
        <taxon>Viridiplantae</taxon>
        <taxon>Streptophyta</taxon>
        <taxon>Embryophyta</taxon>
        <taxon>Tracheophyta</taxon>
        <taxon>Spermatophyta</taxon>
        <taxon>Magnoliopsida</taxon>
        <taxon>eudicotyledons</taxon>
        <taxon>Gunneridae</taxon>
        <taxon>Pentapetalae</taxon>
        <taxon>rosids</taxon>
        <taxon>malvids</taxon>
        <taxon>Malvales</taxon>
        <taxon>Malvaceae</taxon>
        <taxon>Malvoideae</taxon>
        <taxon>Gossypium</taxon>
    </lineage>
</organism>
<dbReference type="Proteomes" id="UP000032142">
    <property type="component" value="Unassembled WGS sequence"/>
</dbReference>
<proteinExistence type="predicted"/>
<evidence type="ECO:0000313" key="2">
    <source>
        <dbReference type="Proteomes" id="UP000032142"/>
    </source>
</evidence>
<sequence>MVSKLLLR</sequence>